<evidence type="ECO:0000256" key="3">
    <source>
        <dbReference type="ARBA" id="ARBA00022801"/>
    </source>
</evidence>
<name>A0ABV1KNN6_9BACL</name>
<accession>A0ABV1KNN6</accession>
<dbReference type="CDD" id="cd06782">
    <property type="entry name" value="cpPDZ_CPP-like"/>
    <property type="match status" value="1"/>
</dbReference>
<evidence type="ECO:0000313" key="7">
    <source>
        <dbReference type="EMBL" id="MEQ4481679.1"/>
    </source>
</evidence>
<sequence length="474" mass="51079">MKTLRKLRLSLALLLSVALFTIWTPAVFGESAEQIKEVRQLLEQYHLSKPNDDDLSATEIDKMVESLHDPYTEYFDEEQWKTFNSALEQTFVGVGIVMSEEKGTVYVEDVIPGSPAETAGVQPGDALVSADAKSFKGKSIADIQNAIRGEAGSIVALSVFRSGKTLTFNIPRKSLQIPIVTTRLLGNGVGYLALSGFTSDAGSQVKRQLAELEQSGLTSLVLDLRNNGGGYVNTAQEIASLFVKDGVLAHMRDRDGNDHPLEVKGDTKSYPVVILVNGNSASASELLAGALQDYGVAKLVGTKTFGKGVVQSIIPVQSGGMLKVTIQEYFTPLDHKVNKIGLMPDVVLEGVAEQLIGAYRLAGGQRVTLTSGKGVLTVNGVRIAQTGVAWQDKTVWYVNLKLAASIAGAKLTYDTKNHAYSLVKGTQTHTIKTNDYHLKINEGKSNIDVRLLAKWYSGLTFSSSGETLKLSAAK</sequence>
<dbReference type="PROSITE" id="PS50106">
    <property type="entry name" value="PDZ"/>
    <property type="match status" value="1"/>
</dbReference>
<dbReference type="SUPFAM" id="SSF50156">
    <property type="entry name" value="PDZ domain-like"/>
    <property type="match status" value="1"/>
</dbReference>
<keyword evidence="8" id="KW-1185">Reference proteome</keyword>
<dbReference type="PANTHER" id="PTHR32060:SF30">
    <property type="entry name" value="CARBOXY-TERMINAL PROCESSING PROTEASE CTPA"/>
    <property type="match status" value="1"/>
</dbReference>
<evidence type="ECO:0000256" key="5">
    <source>
        <dbReference type="RuleBase" id="RU004404"/>
    </source>
</evidence>
<dbReference type="InterPro" id="IPR041489">
    <property type="entry name" value="PDZ_6"/>
</dbReference>
<dbReference type="Gene3D" id="3.90.226.10">
    <property type="entry name" value="2-enoyl-CoA Hydratase, Chain A, domain 1"/>
    <property type="match status" value="1"/>
</dbReference>
<evidence type="ECO:0000256" key="4">
    <source>
        <dbReference type="ARBA" id="ARBA00022825"/>
    </source>
</evidence>
<gene>
    <name evidence="7" type="ORF">QJS35_04645</name>
</gene>
<organism evidence="7 8">
    <name type="scientific">Cohnella silvisoli</name>
    <dbReference type="NCBI Taxonomy" id="2873699"/>
    <lineage>
        <taxon>Bacteria</taxon>
        <taxon>Bacillati</taxon>
        <taxon>Bacillota</taxon>
        <taxon>Bacilli</taxon>
        <taxon>Bacillales</taxon>
        <taxon>Paenibacillaceae</taxon>
        <taxon>Cohnella</taxon>
    </lineage>
</organism>
<comment type="caution">
    <text evidence="7">The sequence shown here is derived from an EMBL/GenBank/DDBJ whole genome shotgun (WGS) entry which is preliminary data.</text>
</comment>
<dbReference type="SMART" id="SM00245">
    <property type="entry name" value="TSPc"/>
    <property type="match status" value="1"/>
</dbReference>
<dbReference type="InterPro" id="IPR005151">
    <property type="entry name" value="Tail-specific_protease"/>
</dbReference>
<dbReference type="Proteomes" id="UP001493487">
    <property type="component" value="Unassembled WGS sequence"/>
</dbReference>
<keyword evidence="3 5" id="KW-0378">Hydrolase</keyword>
<dbReference type="InterPro" id="IPR036034">
    <property type="entry name" value="PDZ_sf"/>
</dbReference>
<keyword evidence="2 5" id="KW-0645">Protease</keyword>
<dbReference type="SUPFAM" id="SSF52096">
    <property type="entry name" value="ClpP/crotonase"/>
    <property type="match status" value="1"/>
</dbReference>
<evidence type="ECO:0000313" key="8">
    <source>
        <dbReference type="Proteomes" id="UP001493487"/>
    </source>
</evidence>
<protein>
    <submittedName>
        <fullName evidence="7">S41 family peptidase</fullName>
    </submittedName>
</protein>
<dbReference type="InterPro" id="IPR004447">
    <property type="entry name" value="Peptidase_S41A"/>
</dbReference>
<keyword evidence="4 5" id="KW-0720">Serine protease</keyword>
<evidence type="ECO:0000256" key="2">
    <source>
        <dbReference type="ARBA" id="ARBA00022670"/>
    </source>
</evidence>
<dbReference type="Gene3D" id="2.30.42.10">
    <property type="match status" value="1"/>
</dbReference>
<evidence type="ECO:0000259" key="6">
    <source>
        <dbReference type="PROSITE" id="PS50106"/>
    </source>
</evidence>
<dbReference type="EMBL" id="JASKHM010000002">
    <property type="protein sequence ID" value="MEQ4481679.1"/>
    <property type="molecule type" value="Genomic_DNA"/>
</dbReference>
<evidence type="ECO:0000256" key="1">
    <source>
        <dbReference type="ARBA" id="ARBA00009179"/>
    </source>
</evidence>
<dbReference type="Gene3D" id="3.30.750.44">
    <property type="match status" value="1"/>
</dbReference>
<dbReference type="SMART" id="SM00228">
    <property type="entry name" value="PDZ"/>
    <property type="match status" value="1"/>
</dbReference>
<reference evidence="7 8" key="1">
    <citation type="journal article" date="2023" name="Genome Announc.">
        <title>Pan-Genome Analyses of the Genus Cohnella and Proposal of the Novel Species Cohnella silvisoli sp. nov., Isolated from Forest Soil.</title>
        <authorList>
            <person name="Wang C."/>
            <person name="Mao L."/>
            <person name="Bao G."/>
            <person name="Zhu H."/>
        </authorList>
    </citation>
    <scope>NUCLEOTIDE SEQUENCE [LARGE SCALE GENOMIC DNA]</scope>
    <source>
        <strain evidence="7 8">NL03-T5-1</strain>
    </source>
</reference>
<dbReference type="CDD" id="cd07560">
    <property type="entry name" value="Peptidase_S41_CPP"/>
    <property type="match status" value="1"/>
</dbReference>
<dbReference type="InterPro" id="IPR001478">
    <property type="entry name" value="PDZ"/>
</dbReference>
<dbReference type="Pfam" id="PF03572">
    <property type="entry name" value="Peptidase_S41"/>
    <property type="match status" value="1"/>
</dbReference>
<feature type="domain" description="PDZ" evidence="6">
    <location>
        <begin position="84"/>
        <end position="154"/>
    </location>
</feature>
<dbReference type="NCBIfam" id="TIGR00225">
    <property type="entry name" value="prc"/>
    <property type="match status" value="1"/>
</dbReference>
<dbReference type="Pfam" id="PF17820">
    <property type="entry name" value="PDZ_6"/>
    <property type="match status" value="1"/>
</dbReference>
<proteinExistence type="inferred from homology"/>
<dbReference type="RefSeq" id="WP_232183554.1">
    <property type="nucleotide sequence ID" value="NZ_JAIOAP010000002.1"/>
</dbReference>
<dbReference type="PANTHER" id="PTHR32060">
    <property type="entry name" value="TAIL-SPECIFIC PROTEASE"/>
    <property type="match status" value="1"/>
</dbReference>
<comment type="similarity">
    <text evidence="1 5">Belongs to the peptidase S41A family.</text>
</comment>
<dbReference type="InterPro" id="IPR029045">
    <property type="entry name" value="ClpP/crotonase-like_dom_sf"/>
</dbReference>